<name>A0A6P7H103_DIAVI</name>
<keyword evidence="1" id="KW-0863">Zinc-finger</keyword>
<organism evidence="3">
    <name type="scientific">Diabrotica virgifera virgifera</name>
    <name type="common">western corn rootworm</name>
    <dbReference type="NCBI Taxonomy" id="50390"/>
    <lineage>
        <taxon>Eukaryota</taxon>
        <taxon>Metazoa</taxon>
        <taxon>Ecdysozoa</taxon>
        <taxon>Arthropoda</taxon>
        <taxon>Hexapoda</taxon>
        <taxon>Insecta</taxon>
        <taxon>Pterygota</taxon>
        <taxon>Neoptera</taxon>
        <taxon>Endopterygota</taxon>
        <taxon>Coleoptera</taxon>
        <taxon>Polyphaga</taxon>
        <taxon>Cucujiformia</taxon>
        <taxon>Chrysomeloidea</taxon>
        <taxon>Chrysomelidae</taxon>
        <taxon>Galerucinae</taxon>
        <taxon>Diabroticina</taxon>
        <taxon>Diabroticites</taxon>
        <taxon>Diabrotica</taxon>
    </lineage>
</organism>
<sequence length="152" mass="16740">MRPFRGNTLAATVILTKQAADSILQRETVKVGIVRCQVEKRIRVPRCNRCWAFDHARDACAGPDRTGTCYGCGTTGHDTESCRAAVRCVLCDEAHGCGSMACPKFRDALKMTRQAEKPKLKKQYIPMPGNKSEISVTDYMKTVSLADMPNVG</sequence>
<keyword evidence="1" id="KW-0862">Zinc</keyword>
<dbReference type="SUPFAM" id="SSF57756">
    <property type="entry name" value="Retrovirus zinc finger-like domains"/>
    <property type="match status" value="1"/>
</dbReference>
<dbReference type="AlphaFoldDB" id="A0A6P7H103"/>
<dbReference type="GO" id="GO:0008270">
    <property type="term" value="F:zinc ion binding"/>
    <property type="evidence" value="ECO:0007669"/>
    <property type="project" value="UniProtKB-KW"/>
</dbReference>
<dbReference type="PROSITE" id="PS50158">
    <property type="entry name" value="ZF_CCHC"/>
    <property type="match status" value="1"/>
</dbReference>
<dbReference type="Gene3D" id="4.10.60.10">
    <property type="entry name" value="Zinc finger, CCHC-type"/>
    <property type="match status" value="1"/>
</dbReference>
<dbReference type="InterPro" id="IPR036875">
    <property type="entry name" value="Znf_CCHC_sf"/>
</dbReference>
<reference evidence="3" key="1">
    <citation type="submission" date="2025-08" db="UniProtKB">
        <authorList>
            <consortium name="RefSeq"/>
        </authorList>
    </citation>
    <scope>IDENTIFICATION</scope>
    <source>
        <tissue evidence="3">Whole insect</tissue>
    </source>
</reference>
<keyword evidence="1" id="KW-0479">Metal-binding</keyword>
<protein>
    <submittedName>
        <fullName evidence="3">Uncharacterized protein LOC114348998</fullName>
    </submittedName>
</protein>
<dbReference type="RefSeq" id="XP_028155239.1">
    <property type="nucleotide sequence ID" value="XM_028299438.1"/>
</dbReference>
<evidence type="ECO:0000313" key="3">
    <source>
        <dbReference type="RefSeq" id="XP_028155239.1"/>
    </source>
</evidence>
<evidence type="ECO:0000256" key="1">
    <source>
        <dbReference type="PROSITE-ProRule" id="PRU00047"/>
    </source>
</evidence>
<evidence type="ECO:0000259" key="2">
    <source>
        <dbReference type="PROSITE" id="PS50158"/>
    </source>
</evidence>
<dbReference type="InParanoid" id="A0A6P7H103"/>
<dbReference type="GO" id="GO:0003676">
    <property type="term" value="F:nucleic acid binding"/>
    <property type="evidence" value="ECO:0007669"/>
    <property type="project" value="InterPro"/>
</dbReference>
<feature type="non-terminal residue" evidence="3">
    <location>
        <position position="152"/>
    </location>
</feature>
<accession>A0A6P7H103</accession>
<dbReference type="InterPro" id="IPR001878">
    <property type="entry name" value="Znf_CCHC"/>
</dbReference>
<gene>
    <name evidence="3" type="primary">LOC114348998</name>
</gene>
<proteinExistence type="predicted"/>
<feature type="domain" description="CCHC-type" evidence="2">
    <location>
        <begin position="69"/>
        <end position="83"/>
    </location>
</feature>